<proteinExistence type="predicted"/>
<protein>
    <submittedName>
        <fullName evidence="2">Uncharacterized protein</fullName>
    </submittedName>
</protein>
<feature type="compositionally biased region" description="Polar residues" evidence="1">
    <location>
        <begin position="152"/>
        <end position="167"/>
    </location>
</feature>
<comment type="caution">
    <text evidence="2">The sequence shown here is derived from an EMBL/GenBank/DDBJ whole genome shotgun (WGS) entry which is preliminary data.</text>
</comment>
<dbReference type="AlphaFoldDB" id="A0A699ZYW5"/>
<feature type="region of interest" description="Disordered" evidence="1">
    <location>
        <begin position="52"/>
        <end position="205"/>
    </location>
</feature>
<reference evidence="2 3" key="1">
    <citation type="submission" date="2020-02" db="EMBL/GenBank/DDBJ databases">
        <title>Draft genome sequence of Haematococcus lacustris strain NIES-144.</title>
        <authorList>
            <person name="Morimoto D."/>
            <person name="Nakagawa S."/>
            <person name="Yoshida T."/>
            <person name="Sawayama S."/>
        </authorList>
    </citation>
    <scope>NUCLEOTIDE SEQUENCE [LARGE SCALE GENOMIC DNA]</scope>
    <source>
        <strain evidence="2 3">NIES-144</strain>
    </source>
</reference>
<feature type="region of interest" description="Disordered" evidence="1">
    <location>
        <begin position="234"/>
        <end position="294"/>
    </location>
</feature>
<sequence length="308" mass="30784">MEDGQRPTVQRDSQHGLYRTLSHSSSQGSLAQLAVQVSSSSVGWMAANLTKQPSSSLTGPAGNKQPSASLPTSMSHPLPHPSLSTAMAQAPQATPHPIPMGAMPWQAGPQGGEPQALLPPQPQQGRSSPVSSVGRSRAGQSSSWGGPIPLTQALSDLTEGTAQTTRQVAAEQPPGGNGHGGGDGSKGHPGLTALPSALWGAPPRPRSRRASEILLDGPVQLHELALGRVSLSAYSSQGSGQGSPGAPAAAPGQGGTTGTPHPPGQRARRMSLLGPGGQGGAAGGGSGPAESGQESSLAFLASAYQLLL</sequence>
<accession>A0A699ZYW5</accession>
<feature type="compositionally biased region" description="Low complexity" evidence="1">
    <location>
        <begin position="69"/>
        <end position="85"/>
    </location>
</feature>
<feature type="region of interest" description="Disordered" evidence="1">
    <location>
        <begin position="1"/>
        <end position="37"/>
    </location>
</feature>
<dbReference type="EMBL" id="BLLF01003133">
    <property type="protein sequence ID" value="GFH26450.1"/>
    <property type="molecule type" value="Genomic_DNA"/>
</dbReference>
<gene>
    <name evidence="2" type="ORF">HaLaN_24601</name>
</gene>
<organism evidence="2 3">
    <name type="scientific">Haematococcus lacustris</name>
    <name type="common">Green alga</name>
    <name type="synonym">Haematococcus pluvialis</name>
    <dbReference type="NCBI Taxonomy" id="44745"/>
    <lineage>
        <taxon>Eukaryota</taxon>
        <taxon>Viridiplantae</taxon>
        <taxon>Chlorophyta</taxon>
        <taxon>core chlorophytes</taxon>
        <taxon>Chlorophyceae</taxon>
        <taxon>CS clade</taxon>
        <taxon>Chlamydomonadales</taxon>
        <taxon>Haematococcaceae</taxon>
        <taxon>Haematococcus</taxon>
    </lineage>
</organism>
<evidence type="ECO:0000313" key="2">
    <source>
        <dbReference type="EMBL" id="GFH26450.1"/>
    </source>
</evidence>
<evidence type="ECO:0000256" key="1">
    <source>
        <dbReference type="SAM" id="MobiDB-lite"/>
    </source>
</evidence>
<feature type="compositionally biased region" description="Gly residues" evidence="1">
    <location>
        <begin position="274"/>
        <end position="287"/>
    </location>
</feature>
<feature type="compositionally biased region" description="Low complexity" evidence="1">
    <location>
        <begin position="123"/>
        <end position="137"/>
    </location>
</feature>
<name>A0A699ZYW5_HAELA</name>
<dbReference type="Proteomes" id="UP000485058">
    <property type="component" value="Unassembled WGS sequence"/>
</dbReference>
<keyword evidence="3" id="KW-1185">Reference proteome</keyword>
<feature type="compositionally biased region" description="Gly residues" evidence="1">
    <location>
        <begin position="175"/>
        <end position="184"/>
    </location>
</feature>
<feature type="compositionally biased region" description="Polar residues" evidence="1">
    <location>
        <begin position="52"/>
        <end position="68"/>
    </location>
</feature>
<evidence type="ECO:0000313" key="3">
    <source>
        <dbReference type="Proteomes" id="UP000485058"/>
    </source>
</evidence>